<accession>A0A6L5XH03</accession>
<name>A0A6L5XH03_9BACT</name>
<feature type="chain" id="PRO_5027088672" evidence="1">
    <location>
        <begin position="24"/>
        <end position="176"/>
    </location>
</feature>
<evidence type="ECO:0000313" key="3">
    <source>
        <dbReference type="Proteomes" id="UP000483362"/>
    </source>
</evidence>
<feature type="signal peptide" evidence="1">
    <location>
        <begin position="1"/>
        <end position="23"/>
    </location>
</feature>
<dbReference type="Proteomes" id="UP000483362">
    <property type="component" value="Unassembled WGS sequence"/>
</dbReference>
<gene>
    <name evidence="2" type="ORF">FYJ29_13670</name>
</gene>
<dbReference type="PROSITE" id="PS51257">
    <property type="entry name" value="PROKAR_LIPOPROTEIN"/>
    <property type="match status" value="1"/>
</dbReference>
<protein>
    <submittedName>
        <fullName evidence="2">Uncharacterized protein</fullName>
    </submittedName>
</protein>
<reference evidence="2 3" key="1">
    <citation type="submission" date="2019-08" db="EMBL/GenBank/DDBJ databases">
        <title>In-depth cultivation of the pig gut microbiome towards novel bacterial diversity and tailored functional studies.</title>
        <authorList>
            <person name="Wylensek D."/>
            <person name="Hitch T.C.A."/>
            <person name="Clavel T."/>
        </authorList>
    </citation>
    <scope>NUCLEOTIDE SEQUENCE [LARGE SCALE GENOMIC DNA]</scope>
    <source>
        <strain evidence="2 3">Oil-RF-744-WCA-WT-10</strain>
    </source>
</reference>
<keyword evidence="1" id="KW-0732">Signal</keyword>
<evidence type="ECO:0000256" key="1">
    <source>
        <dbReference type="SAM" id="SignalP"/>
    </source>
</evidence>
<dbReference type="RefSeq" id="WP_154327402.1">
    <property type="nucleotide sequence ID" value="NZ_CP045696.1"/>
</dbReference>
<comment type="caution">
    <text evidence="2">The sequence shown here is derived from an EMBL/GenBank/DDBJ whole genome shotgun (WGS) entry which is preliminary data.</text>
</comment>
<dbReference type="EMBL" id="VULT01000042">
    <property type="protein sequence ID" value="MSS18796.1"/>
    <property type="molecule type" value="Genomic_DNA"/>
</dbReference>
<organism evidence="2 3">
    <name type="scientific">Sodaliphilus pleomorphus</name>
    <dbReference type="NCBI Taxonomy" id="2606626"/>
    <lineage>
        <taxon>Bacteria</taxon>
        <taxon>Pseudomonadati</taxon>
        <taxon>Bacteroidota</taxon>
        <taxon>Bacteroidia</taxon>
        <taxon>Bacteroidales</taxon>
        <taxon>Muribaculaceae</taxon>
        <taxon>Sodaliphilus</taxon>
    </lineage>
</organism>
<evidence type="ECO:0000313" key="2">
    <source>
        <dbReference type="EMBL" id="MSS18796.1"/>
    </source>
</evidence>
<keyword evidence="3" id="KW-1185">Reference proteome</keyword>
<dbReference type="AlphaFoldDB" id="A0A6L5XH03"/>
<proteinExistence type="predicted"/>
<sequence>MRKITSTPLLVLAVLLLATGCVGNDASEPASYGKASYSITLGNDMLDAASQVTIKYSDGEKTQSLTIDASSLDGNTWTRTVTADLPADFGFSITFTPKPGSELTRESYTLRTTARINIVTNVGSGSSFHGNPVPVVEAATTARADVPATLAQASGTTVAYHVDDAGTITASQSKRQ</sequence>